<reference evidence="1 2" key="1">
    <citation type="journal article" date="2022" name="G3 (Bethesda)">
        <title>Whole-genome sequence and methylome profiling of the almond [Prunus dulcis (Mill.) D.A. Webb] cultivar 'Nonpareil'.</title>
        <authorList>
            <person name="D'Amico-Willman K.M."/>
            <person name="Ouma W.Z."/>
            <person name="Meulia T."/>
            <person name="Sideli G.M."/>
            <person name="Gradziel T.M."/>
            <person name="Fresnedo-Ramirez J."/>
        </authorList>
    </citation>
    <scope>NUCLEOTIDE SEQUENCE [LARGE SCALE GENOMIC DNA]</scope>
    <source>
        <strain evidence="1">Clone GOH B32 T37-40</strain>
    </source>
</reference>
<evidence type="ECO:0000313" key="2">
    <source>
        <dbReference type="Proteomes" id="UP001054821"/>
    </source>
</evidence>
<comment type="caution">
    <text evidence="1">The sequence shown here is derived from an EMBL/GenBank/DDBJ whole genome shotgun (WGS) entry which is preliminary data.</text>
</comment>
<accession>A0AAD4YX59</accession>
<dbReference type="Proteomes" id="UP001054821">
    <property type="component" value="Chromosome 6"/>
</dbReference>
<gene>
    <name evidence="1" type="ORF">L3X38_033698</name>
</gene>
<evidence type="ECO:0000313" key="1">
    <source>
        <dbReference type="EMBL" id="KAI5324625.1"/>
    </source>
</evidence>
<protein>
    <submittedName>
        <fullName evidence="1">Uncharacterized protein</fullName>
    </submittedName>
</protein>
<name>A0AAD4YX59_PRUDU</name>
<dbReference type="AlphaFoldDB" id="A0AAD4YX59"/>
<proteinExistence type="predicted"/>
<dbReference type="EMBL" id="JAJFAZ020000006">
    <property type="protein sequence ID" value="KAI5324625.1"/>
    <property type="molecule type" value="Genomic_DNA"/>
</dbReference>
<keyword evidence="2" id="KW-1185">Reference proteome</keyword>
<organism evidence="1 2">
    <name type="scientific">Prunus dulcis</name>
    <name type="common">Almond</name>
    <name type="synonym">Amygdalus dulcis</name>
    <dbReference type="NCBI Taxonomy" id="3755"/>
    <lineage>
        <taxon>Eukaryota</taxon>
        <taxon>Viridiplantae</taxon>
        <taxon>Streptophyta</taxon>
        <taxon>Embryophyta</taxon>
        <taxon>Tracheophyta</taxon>
        <taxon>Spermatophyta</taxon>
        <taxon>Magnoliopsida</taxon>
        <taxon>eudicotyledons</taxon>
        <taxon>Gunneridae</taxon>
        <taxon>Pentapetalae</taxon>
        <taxon>rosids</taxon>
        <taxon>fabids</taxon>
        <taxon>Rosales</taxon>
        <taxon>Rosaceae</taxon>
        <taxon>Amygdaloideae</taxon>
        <taxon>Amygdaleae</taxon>
        <taxon>Prunus</taxon>
    </lineage>
</organism>
<sequence>MLLHRLPHRQFCHISVSISFSSRLNDRFIGAEDWDPREESEEGDEDEEAKLVGVGGLVDDEVDMEDEVVAQRIGQYSIDKVKNEMTEGELENLRLEYGIPDTIELRLPKKDEKANGSIFIHAGFFESWKNKYFFASENWEFGEDDVGSGARVQTCFCRASGYLHVM</sequence>